<feature type="compositionally biased region" description="Basic and acidic residues" evidence="1">
    <location>
        <begin position="934"/>
        <end position="960"/>
    </location>
</feature>
<reference evidence="3" key="2">
    <citation type="submission" date="2025-09" db="UniProtKB">
        <authorList>
            <consortium name="Ensembl"/>
        </authorList>
    </citation>
    <scope>IDENTIFICATION</scope>
</reference>
<feature type="region of interest" description="Disordered" evidence="1">
    <location>
        <begin position="241"/>
        <end position="260"/>
    </location>
</feature>
<feature type="compositionally biased region" description="Basic and acidic residues" evidence="1">
    <location>
        <begin position="682"/>
        <end position="691"/>
    </location>
</feature>
<feature type="compositionally biased region" description="Low complexity" evidence="1">
    <location>
        <begin position="245"/>
        <end position="255"/>
    </location>
</feature>
<evidence type="ECO:0000313" key="3">
    <source>
        <dbReference type="Ensembl" id="ENSSRHP00000086816.1"/>
    </source>
</evidence>
<dbReference type="SUPFAM" id="SSF48065">
    <property type="entry name" value="DBL homology domain (DH-domain)"/>
    <property type="match status" value="1"/>
</dbReference>
<proteinExistence type="predicted"/>
<gene>
    <name evidence="3" type="primary">plekhg4</name>
</gene>
<dbReference type="PROSITE" id="PS50010">
    <property type="entry name" value="DH_2"/>
    <property type="match status" value="1"/>
</dbReference>
<evidence type="ECO:0000256" key="1">
    <source>
        <dbReference type="SAM" id="MobiDB-lite"/>
    </source>
</evidence>
<protein>
    <submittedName>
        <fullName evidence="3">Uncharacterized LOC107740484</fullName>
    </submittedName>
</protein>
<feature type="region of interest" description="Disordered" evidence="1">
    <location>
        <begin position="354"/>
        <end position="468"/>
    </location>
</feature>
<feature type="compositionally biased region" description="Basic and acidic residues" evidence="1">
    <location>
        <begin position="1026"/>
        <end position="1037"/>
    </location>
</feature>
<dbReference type="Pfam" id="PF22697">
    <property type="entry name" value="SOS1_NGEF_PH"/>
    <property type="match status" value="1"/>
</dbReference>
<dbReference type="InterPro" id="IPR055251">
    <property type="entry name" value="SOS1_NGEF_PH"/>
</dbReference>
<name>A0A673M8F4_9TELE</name>
<dbReference type="Ensembl" id="ENSSRHT00000089166.1">
    <property type="protein sequence ID" value="ENSSRHP00000086816.1"/>
    <property type="gene ID" value="ENSSRHG00000042933.1"/>
</dbReference>
<feature type="compositionally biased region" description="Low complexity" evidence="1">
    <location>
        <begin position="2158"/>
        <end position="2190"/>
    </location>
</feature>
<dbReference type="SUPFAM" id="SSF50729">
    <property type="entry name" value="PH domain-like"/>
    <property type="match status" value="1"/>
</dbReference>
<evidence type="ECO:0000313" key="4">
    <source>
        <dbReference type="Proteomes" id="UP000472270"/>
    </source>
</evidence>
<sequence length="2241" mass="248404">PPFEATAATVLCQVLDVVETKYRGDGLRYIIDFLVPAKHILQSIQQDACFPYCGFLFRHEGWPLCVHEKVIIQLSSLDWRVLRPSDFYLQVTPLPKSTPRITVKCLAASRQHVEELDVPELAYTSLFTMDWLDSINRERSVVRKAALEHCLLSADNDIFRVPWEDIVHPEFISRPPKITEEAESRGVAKEVANREERDLDVDQEDNPEDIQCRIFIDTSTDQSGEMGCQSKGVKLLPALSEISKDSSGQSSSSTAEDSEGEYVELADISLPRFSPQKGSLTQAISMNYRNLHKPQTAASTQPKAKPEQSLLKNGACSQSMVCAMLIEKNLSDTYQPVILTPTAPAEAERQLQQVDGSEGTCAAGTASCDSVSEHESEREFVSQNSDCDTAPLSDTSTRNISQTDCEPVNTSQLDSNLVSSLQPDSKPVNMSQLVNEPVKTPQSDVKPVSTSQQDNELVSTSELDSKPVGTAQLVSEPFRTSQPDVNPENTSHLDYHLVSTSQLDNEPVKTSDPDVEPVSIGQLDNSLASTSQSDSMSQLVNELVKTSQPDVEPVSISQPDLKPLNITQLDSKLVNTSQPDSNPVSTSQLVSETVKTSQPDHKLVSISQLDSKLVSTSELDNKKESLSQLDSKPVNTLELDNEPIETSQTDVKPVSTSQLDNKLVSTSQPESKPVNTSQLDIEPIKTSHPDIKPVSTSQLDNSLVSTSQPDNQLFHTSQLECVLVSISLPESKPLIASHLYSMPLSTSQTDSKTVHVEQQDSEVTSISQPENEMLSGTLERENSEQVSPAKIELVVFDPAAEAEVVSESEQLRGDHGLEGCCDLQNCKVLVSEPLTVSVHKQTEQAEHSPCQIHKHIQTPPEQVHDLSATKEDHQAFSNSSHDKNESDGDYSLSAEEESGPLSAAPQSKQVAFASVTTVPEEDLVTLISQGQVRTESHEDRNNETEGKLQTKEAHAEREVAGNLSCKEEETVEKKSIGVTESKTENDTVAVCKAEEVETAQTGLVDATPKSDSNVQVQEEGSSSVGTDEKKQTDVEEKGVEEEETEGITVSEQEAIVTSYSENRVQSACNQVLDPDADVPNTNGHMHTQDTPTTKGEGQNTKEEEERKGENEERQEDEVTSSVNGSPAGHQQQADMETRYHQQEEQASSQEVDSIVSHLSAKTQSEDPSAVPPPLPPISQKTQPVQSEAYDINPDVLSSGVLCLPGTRDKSGHALVTVTMRNTIWLNPNCNSGELMRIMVYFFSTLRKEVSALGLTVLVDARRCSPVPSIQSLQEAMPGCIHTVLLLADRDLALRVEKTTSIQVELLTSLKSLYKHVDIAQLPTEFEGTFPYSHSSWICFRMRLEQLTSHCEDAVNLLQNTISKLESTVLPPTAEEAQILLCKYRELMRTVLEDSRLVRLQLEGGAALSRLRKEETSVSLTEDYRDAIESAGCLYNQVDELVHRLVMLSNKCTQELEFIMEFKTLEEGFREVSQWIEEVGETRLQTLSELEDSFEQLHHKQTVFREFYTAAYEHCKSGEALLTRLEKWEDVSSAELQVYEVKIRSFWVHLHDFSQRVEETKDKIDKTVRLYEFFDRAYEWALEGMRHLACVSMEECGMSDKCQSVITCLETYRSQHPPIPDAHFQEMKDLAGELKSEQGLKQWKFAWSKCQETKQMFEKKLEMALRTRRESGSKSARGDSSRRNSDRSAKPQERSSSISFSCRKAFGGGWGRDRLSSHSSMSSTPSSPSGIRMDARDTVRTPTGSPYSIEHSTPVRSHRLTRSISTDESPQRPQVEGQACATSPSLTSIEPNRRVLRKTQSFDTAGSESVSRYGTCQRTLSEPARRGNTGVFIKGLEVSSTEVIDRPYSPRLPPMHGWSSVDSHRSGSPAPETCSKGSKLRHIVDEMVTTEREYVRSLRYIIDNYFPEMERADLPQDLRGKRSVIFGNLEKLVDFHSQYFLKELESCCNHPLRVSHCFLRHVRDPKRIEGGLDVYIYKHSFKTADVGMTETSGENALRFEVWFRRRSSKNQTYILQASTAEIKHAWTCDIARILWQQATRNKEIRMQEMVSMGVGNKPFLDIKPSDAAINDRAIDYIMKGRGARTRASIAVSLFDHSNPFKRAAVNAPVSGPPVSSGPSSSTLLGPLNLHMYSSQSLLAGERPLISPCIEEDELEHETSSQPSMTTESSGSSSHCLSGSGSSGSDSGCVSSHLPEALSEEPSSPCDSSCYSSITSPTQEKPCFNSQYISAGEAQVIGPSTIV</sequence>
<feature type="compositionally biased region" description="Basic and acidic residues" evidence="1">
    <location>
        <begin position="1099"/>
        <end position="1111"/>
    </location>
</feature>
<keyword evidence="4" id="KW-1185">Reference proteome</keyword>
<accession>A0A673M8F4</accession>
<feature type="compositionally biased region" description="Polar residues" evidence="1">
    <location>
        <begin position="1079"/>
        <end position="1097"/>
    </location>
</feature>
<feature type="compositionally biased region" description="Basic and acidic residues" evidence="1">
    <location>
        <begin position="867"/>
        <end position="886"/>
    </location>
</feature>
<feature type="compositionally biased region" description="Basic and acidic residues" evidence="1">
    <location>
        <begin position="371"/>
        <end position="380"/>
    </location>
</feature>
<dbReference type="InterPro" id="IPR035899">
    <property type="entry name" value="DBL_dom_sf"/>
</dbReference>
<feature type="compositionally biased region" description="Polar residues" evidence="1">
    <location>
        <begin position="381"/>
        <end position="462"/>
    </location>
</feature>
<dbReference type="SMART" id="SM00325">
    <property type="entry name" value="RhoGEF"/>
    <property type="match status" value="1"/>
</dbReference>
<feature type="compositionally biased region" description="Polar residues" evidence="1">
    <location>
        <begin position="1779"/>
        <end position="1789"/>
    </location>
</feature>
<feature type="region of interest" description="Disordered" evidence="1">
    <location>
        <begin position="1001"/>
        <end position="1181"/>
    </location>
</feature>
<feature type="region of interest" description="Disordered" evidence="1">
    <location>
        <begin position="926"/>
        <end position="960"/>
    </location>
</feature>
<dbReference type="PANTHER" id="PTHR45845:SF4">
    <property type="entry name" value="PLECKSTRIN HOMOLOGY DOMAIN CONTAINING, FAMILY G (WITH RHOGEF DOMAIN) MEMBER 4"/>
    <property type="match status" value="1"/>
</dbReference>
<feature type="compositionally biased region" description="Polar residues" evidence="1">
    <location>
        <begin position="1055"/>
        <end position="1069"/>
    </location>
</feature>
<evidence type="ECO:0000259" key="2">
    <source>
        <dbReference type="PROSITE" id="PS50010"/>
    </source>
</evidence>
<feature type="region of interest" description="Disordered" evidence="1">
    <location>
        <begin position="501"/>
        <end position="520"/>
    </location>
</feature>
<dbReference type="SUPFAM" id="SSF52087">
    <property type="entry name" value="CRAL/TRIO domain"/>
    <property type="match status" value="1"/>
</dbReference>
<organism evidence="3 4">
    <name type="scientific">Sinocyclocheilus rhinocerous</name>
    <dbReference type="NCBI Taxonomy" id="307959"/>
    <lineage>
        <taxon>Eukaryota</taxon>
        <taxon>Metazoa</taxon>
        <taxon>Chordata</taxon>
        <taxon>Craniata</taxon>
        <taxon>Vertebrata</taxon>
        <taxon>Euteleostomi</taxon>
        <taxon>Actinopterygii</taxon>
        <taxon>Neopterygii</taxon>
        <taxon>Teleostei</taxon>
        <taxon>Ostariophysi</taxon>
        <taxon>Cypriniformes</taxon>
        <taxon>Cyprinidae</taxon>
        <taxon>Cyprininae</taxon>
        <taxon>Sinocyclocheilus</taxon>
    </lineage>
</organism>
<feature type="compositionally biased region" description="Polar residues" evidence="1">
    <location>
        <begin position="1739"/>
        <end position="1754"/>
    </location>
</feature>
<dbReference type="GO" id="GO:0005085">
    <property type="term" value="F:guanyl-nucleotide exchange factor activity"/>
    <property type="evidence" value="ECO:0007669"/>
    <property type="project" value="InterPro"/>
</dbReference>
<feature type="region of interest" description="Disordered" evidence="1">
    <location>
        <begin position="1710"/>
        <end position="1794"/>
    </location>
</feature>
<feature type="domain" description="DH" evidence="2">
    <location>
        <begin position="1878"/>
        <end position="1974"/>
    </location>
</feature>
<feature type="compositionally biased region" description="Low complexity" evidence="1">
    <location>
        <begin position="1716"/>
        <end position="1728"/>
    </location>
</feature>
<feature type="region of interest" description="Disordered" evidence="1">
    <location>
        <begin position="618"/>
        <end position="692"/>
    </location>
</feature>
<dbReference type="InterPro" id="IPR052231">
    <property type="entry name" value="Rho_GEF_signaling-related"/>
</dbReference>
<feature type="compositionally biased region" description="Basic and acidic residues" evidence="1">
    <location>
        <begin position="182"/>
        <end position="197"/>
    </location>
</feature>
<reference evidence="3" key="1">
    <citation type="submission" date="2025-08" db="UniProtKB">
        <authorList>
            <consortium name="Ensembl"/>
        </authorList>
    </citation>
    <scope>IDENTIFICATION</scope>
</reference>
<dbReference type="Proteomes" id="UP000472270">
    <property type="component" value="Unassembled WGS sequence"/>
</dbReference>
<feature type="region of interest" description="Disordered" evidence="1">
    <location>
        <begin position="2151"/>
        <end position="2209"/>
    </location>
</feature>
<feature type="compositionally biased region" description="Basic and acidic residues" evidence="1">
    <location>
        <begin position="1664"/>
        <end position="1692"/>
    </location>
</feature>
<feature type="region of interest" description="Disordered" evidence="1">
    <location>
        <begin position="1664"/>
        <end position="1697"/>
    </location>
</feature>
<feature type="compositionally biased region" description="Polar residues" evidence="1">
    <location>
        <begin position="1119"/>
        <end position="1134"/>
    </location>
</feature>
<dbReference type="PANTHER" id="PTHR45845">
    <property type="entry name" value="RHO GUANINE NUCLEOTIDE EXCHANGE FACTOR-RELATED"/>
    <property type="match status" value="1"/>
</dbReference>
<dbReference type="InterPro" id="IPR000219">
    <property type="entry name" value="DH_dom"/>
</dbReference>
<feature type="compositionally biased region" description="Polar residues" evidence="1">
    <location>
        <begin position="644"/>
        <end position="679"/>
    </location>
</feature>
<feature type="compositionally biased region" description="Low complexity" evidence="1">
    <location>
        <begin position="2198"/>
        <end position="2209"/>
    </location>
</feature>
<feature type="compositionally biased region" description="Polar residues" evidence="1">
    <location>
        <begin position="1009"/>
        <end position="1025"/>
    </location>
</feature>
<feature type="region of interest" description="Disordered" evidence="1">
    <location>
        <begin position="182"/>
        <end position="204"/>
    </location>
</feature>
<feature type="compositionally biased region" description="Polar residues" evidence="1">
    <location>
        <begin position="1761"/>
        <end position="1771"/>
    </location>
</feature>
<dbReference type="Gene3D" id="1.20.900.10">
    <property type="entry name" value="Dbl homology (DH) domain"/>
    <property type="match status" value="1"/>
</dbReference>
<feature type="region of interest" description="Disordered" evidence="1">
    <location>
        <begin position="867"/>
        <end position="907"/>
    </location>
</feature>
<dbReference type="InterPro" id="IPR036865">
    <property type="entry name" value="CRAL-TRIO_dom_sf"/>
</dbReference>